<organism evidence="1 2">
    <name type="scientific">Mesorhizobium temperatum</name>
    <dbReference type="NCBI Taxonomy" id="241416"/>
    <lineage>
        <taxon>Bacteria</taxon>
        <taxon>Pseudomonadati</taxon>
        <taxon>Pseudomonadota</taxon>
        <taxon>Alphaproteobacteria</taxon>
        <taxon>Hyphomicrobiales</taxon>
        <taxon>Phyllobacteriaceae</taxon>
        <taxon>Mesorhizobium</taxon>
    </lineage>
</organism>
<gene>
    <name evidence="1" type="ORF">CIT26_00135</name>
</gene>
<dbReference type="AlphaFoldDB" id="A0A271LYT7"/>
<dbReference type="SUPFAM" id="SSF54427">
    <property type="entry name" value="NTF2-like"/>
    <property type="match status" value="1"/>
</dbReference>
<comment type="caution">
    <text evidence="1">The sequence shown here is derived from an EMBL/GenBank/DDBJ whole genome shotgun (WGS) entry which is preliminary data.</text>
</comment>
<reference evidence="1 2" key="1">
    <citation type="submission" date="2017-08" db="EMBL/GenBank/DDBJ databases">
        <title>Mesorhizobium wenxinae sp. nov., a novel rhizobial species isolated from root nodules of chickpea (Cicer arietinum L.).</title>
        <authorList>
            <person name="Zhang J."/>
        </authorList>
    </citation>
    <scope>NUCLEOTIDE SEQUENCE [LARGE SCALE GENOMIC DNA]</scope>
    <source>
        <strain evidence="1 2">SDW018</strain>
    </source>
</reference>
<keyword evidence="2" id="KW-1185">Reference proteome</keyword>
<protein>
    <submittedName>
        <fullName evidence="1">Ester cyclase</fullName>
    </submittedName>
</protein>
<evidence type="ECO:0000313" key="1">
    <source>
        <dbReference type="EMBL" id="PAQ12550.1"/>
    </source>
</evidence>
<dbReference type="Pfam" id="PF07366">
    <property type="entry name" value="SnoaL"/>
    <property type="match status" value="1"/>
</dbReference>
<dbReference type="PANTHER" id="PTHR38436:SF1">
    <property type="entry name" value="ESTER CYCLASE"/>
    <property type="match status" value="1"/>
</dbReference>
<dbReference type="Proteomes" id="UP000216442">
    <property type="component" value="Unassembled WGS sequence"/>
</dbReference>
<dbReference type="GO" id="GO:0030638">
    <property type="term" value="P:polyketide metabolic process"/>
    <property type="evidence" value="ECO:0007669"/>
    <property type="project" value="InterPro"/>
</dbReference>
<dbReference type="RefSeq" id="WP_095490692.1">
    <property type="nucleotide sequence ID" value="NZ_NPKJ01000002.1"/>
</dbReference>
<dbReference type="Gene3D" id="3.10.450.50">
    <property type="match status" value="1"/>
</dbReference>
<sequence length="128" mass="14861">MIKTDLSDVYRDYIACLNKQDWEKLGQFVDDEVIHNGRRLGLSGYREMLETDFSEIPDLYFNVWMLISDPPYIASRLDFDCTPKGTFLGLPVSGRRVSFAENAIYEFRDKRIVQVWSVIDKAAIEAQL</sequence>
<accession>A0A271LYT7</accession>
<dbReference type="InterPro" id="IPR032710">
    <property type="entry name" value="NTF2-like_dom_sf"/>
</dbReference>
<evidence type="ECO:0000313" key="2">
    <source>
        <dbReference type="Proteomes" id="UP000216442"/>
    </source>
</evidence>
<dbReference type="OrthoDB" id="9810441at2"/>
<name>A0A271LYT7_9HYPH</name>
<dbReference type="InterPro" id="IPR009959">
    <property type="entry name" value="Cyclase_SnoaL-like"/>
</dbReference>
<dbReference type="PANTHER" id="PTHR38436">
    <property type="entry name" value="POLYKETIDE CYCLASE SNOAL-LIKE DOMAIN"/>
    <property type="match status" value="1"/>
</dbReference>
<dbReference type="EMBL" id="NPKJ01000002">
    <property type="protein sequence ID" value="PAQ12550.1"/>
    <property type="molecule type" value="Genomic_DNA"/>
</dbReference>
<proteinExistence type="predicted"/>